<dbReference type="SMART" id="SM00306">
    <property type="entry name" value="HintN"/>
    <property type="match status" value="1"/>
</dbReference>
<organism evidence="9">
    <name type="scientific">viral metagenome</name>
    <dbReference type="NCBI Taxonomy" id="1070528"/>
    <lineage>
        <taxon>unclassified sequences</taxon>
        <taxon>metagenomes</taxon>
        <taxon>organismal metagenomes</taxon>
    </lineage>
</organism>
<keyword evidence="6" id="KW-0560">Oxidoreductase</keyword>
<evidence type="ECO:0000256" key="6">
    <source>
        <dbReference type="ARBA" id="ARBA00023002"/>
    </source>
</evidence>
<dbReference type="SUPFAM" id="SSF51294">
    <property type="entry name" value="Hedgehog/intein (Hint) domain"/>
    <property type="match status" value="1"/>
</dbReference>
<dbReference type="GO" id="GO:0009263">
    <property type="term" value="P:deoxyribonucleotide biosynthetic process"/>
    <property type="evidence" value="ECO:0007669"/>
    <property type="project" value="UniProtKB-KW"/>
</dbReference>
<evidence type="ECO:0000256" key="3">
    <source>
        <dbReference type="ARBA" id="ARBA00022533"/>
    </source>
</evidence>
<evidence type="ECO:0000259" key="8">
    <source>
        <dbReference type="PROSITE" id="PS51161"/>
    </source>
</evidence>
<dbReference type="GO" id="GO:0005971">
    <property type="term" value="C:ribonucleoside-diphosphate reductase complex"/>
    <property type="evidence" value="ECO:0007669"/>
    <property type="project" value="TreeGrafter"/>
</dbReference>
<dbReference type="SUPFAM" id="SSF48168">
    <property type="entry name" value="R1 subunit of ribonucleotide reductase, N-terminal domain"/>
    <property type="match status" value="1"/>
</dbReference>
<dbReference type="PROSITE" id="PS51161">
    <property type="entry name" value="ATP_CONE"/>
    <property type="match status" value="1"/>
</dbReference>
<dbReference type="Pfam" id="PF03477">
    <property type="entry name" value="ATP-cone"/>
    <property type="match status" value="1"/>
</dbReference>
<dbReference type="EMBL" id="MN740108">
    <property type="protein sequence ID" value="QHT88022.1"/>
    <property type="molecule type" value="Genomic_DNA"/>
</dbReference>
<dbReference type="PROSITE" id="PS00089">
    <property type="entry name" value="RIBORED_LARGE"/>
    <property type="match status" value="1"/>
</dbReference>
<dbReference type="Pfam" id="PF00317">
    <property type="entry name" value="Ribonuc_red_lgN"/>
    <property type="match status" value="1"/>
</dbReference>
<dbReference type="PRINTS" id="PR01183">
    <property type="entry name" value="RIBORDTASEM1"/>
</dbReference>
<keyword evidence="4" id="KW-0547">Nucleotide-binding</keyword>
<dbReference type="InterPro" id="IPR003587">
    <property type="entry name" value="Hint_dom_N"/>
</dbReference>
<dbReference type="SUPFAM" id="SSF51998">
    <property type="entry name" value="PFL-like glycyl radical enzymes"/>
    <property type="match status" value="1"/>
</dbReference>
<dbReference type="CDD" id="cd00081">
    <property type="entry name" value="Hint"/>
    <property type="match status" value="1"/>
</dbReference>
<proteinExistence type="inferred from homology"/>
<dbReference type="GO" id="GO:0016539">
    <property type="term" value="P:intein-mediated protein splicing"/>
    <property type="evidence" value="ECO:0007669"/>
    <property type="project" value="InterPro"/>
</dbReference>
<name>A0A6C0I5G0_9ZZZZ</name>
<dbReference type="PANTHER" id="PTHR11573">
    <property type="entry name" value="RIBONUCLEOSIDE-DIPHOSPHATE REDUCTASE LARGE CHAIN"/>
    <property type="match status" value="1"/>
</dbReference>
<evidence type="ECO:0000256" key="5">
    <source>
        <dbReference type="ARBA" id="ARBA00022840"/>
    </source>
</evidence>
<dbReference type="GO" id="GO:0004748">
    <property type="term" value="F:ribonucleoside-diphosphate reductase activity, thioredoxin disulfide as acceptor"/>
    <property type="evidence" value="ECO:0007669"/>
    <property type="project" value="UniProtKB-EC"/>
</dbReference>
<dbReference type="AlphaFoldDB" id="A0A6C0I5G0"/>
<keyword evidence="3" id="KW-0021">Allosteric enzyme</keyword>
<keyword evidence="5" id="KW-0067">ATP-binding</keyword>
<reference evidence="9" key="1">
    <citation type="journal article" date="2020" name="Nature">
        <title>Giant virus diversity and host interactions through global metagenomics.</title>
        <authorList>
            <person name="Schulz F."/>
            <person name="Roux S."/>
            <person name="Paez-Espino D."/>
            <person name="Jungbluth S."/>
            <person name="Walsh D.A."/>
            <person name="Denef V.J."/>
            <person name="McMahon K.D."/>
            <person name="Konstantinidis K.T."/>
            <person name="Eloe-Fadrosh E.A."/>
            <person name="Kyrpides N.C."/>
            <person name="Woyke T."/>
        </authorList>
    </citation>
    <scope>NUCLEOTIDE SEQUENCE</scope>
    <source>
        <strain evidence="9">GVMAG-M-3300023184-24</strain>
    </source>
</reference>
<evidence type="ECO:0000256" key="1">
    <source>
        <dbReference type="ARBA" id="ARBA00010406"/>
    </source>
</evidence>
<dbReference type="InterPro" id="IPR005144">
    <property type="entry name" value="ATP-cone_dom"/>
</dbReference>
<dbReference type="CDD" id="cd01679">
    <property type="entry name" value="RNR_I"/>
    <property type="match status" value="1"/>
</dbReference>
<dbReference type="Gene3D" id="2.170.16.10">
    <property type="entry name" value="Hedgehog/Intein (Hint) domain"/>
    <property type="match status" value="1"/>
</dbReference>
<evidence type="ECO:0000256" key="7">
    <source>
        <dbReference type="ARBA" id="ARBA00023116"/>
    </source>
</evidence>
<accession>A0A6C0I5G0</accession>
<keyword evidence="7" id="KW-0215">Deoxyribonucleotide synthesis</keyword>
<dbReference type="Gene3D" id="3.20.70.20">
    <property type="match status" value="2"/>
</dbReference>
<dbReference type="NCBIfam" id="TIGR02506">
    <property type="entry name" value="NrdE_NrdA"/>
    <property type="match status" value="1"/>
</dbReference>
<evidence type="ECO:0000256" key="2">
    <source>
        <dbReference type="ARBA" id="ARBA00012274"/>
    </source>
</evidence>
<dbReference type="InterPro" id="IPR006141">
    <property type="entry name" value="Intein_N"/>
</dbReference>
<dbReference type="InterPro" id="IPR000788">
    <property type="entry name" value="RNR_lg_C"/>
</dbReference>
<protein>
    <recommendedName>
        <fullName evidence="2">ribonucleoside-diphosphate reductase</fullName>
        <ecNumber evidence="2">1.17.4.1</ecNumber>
    </recommendedName>
</protein>
<dbReference type="Pfam" id="PF02867">
    <property type="entry name" value="Ribonuc_red_lgC"/>
    <property type="match status" value="2"/>
</dbReference>
<dbReference type="UniPathway" id="UPA00326"/>
<dbReference type="PROSITE" id="PS50817">
    <property type="entry name" value="INTEIN_N_TER"/>
    <property type="match status" value="1"/>
</dbReference>
<feature type="domain" description="ATP-cone" evidence="8">
    <location>
        <begin position="22"/>
        <end position="110"/>
    </location>
</feature>
<dbReference type="InterPro" id="IPR013346">
    <property type="entry name" value="NrdE_NrdA_C"/>
</dbReference>
<dbReference type="InterPro" id="IPR039718">
    <property type="entry name" value="Rrm1"/>
</dbReference>
<dbReference type="GO" id="GO:0005524">
    <property type="term" value="F:ATP binding"/>
    <property type="evidence" value="ECO:0007669"/>
    <property type="project" value="UniProtKB-KW"/>
</dbReference>
<dbReference type="InterPro" id="IPR013509">
    <property type="entry name" value="RNR_lsu_N"/>
</dbReference>
<dbReference type="PANTHER" id="PTHR11573:SF6">
    <property type="entry name" value="RIBONUCLEOSIDE-DIPHOSPHATE REDUCTASE LARGE SUBUNIT"/>
    <property type="match status" value="1"/>
</dbReference>
<dbReference type="InterPro" id="IPR036844">
    <property type="entry name" value="Hint_dom_sf"/>
</dbReference>
<sequence length="1024" mass="117366">MQTNIEPCDLSDNNKMNSNSQMYVIKRNGNKQELLFDNITRRNLKLAKDLNIDTTSLSLSVIQGLKSGMTTREIDYLSCENAIYKSTYEPNYAILAARIAVNDLHKTTPGTFRECIDKLFNNVNKINNQANPLIDNKVYEFAIQHMDIIEKSIAHDNDYNYTYFGFKTLEKSYLQKVNGVIVERPQYMLMRVALGIHGPCERNGFLHKGDIELTLQTYKELSAMKFTHATPTLFYSGTPRPQMSSCFLLNCPDSINGITDCWKTCSFISKHAGGIGVDLTVRSKGSYISGTNGNSNGIIPLIKVFNEIARYVDQCFVPGTEIVASTGLVHIDKLVPGNKVLCSNSTYQNVNMLVQHKYKGKIYEVKLIGRELVRVTPEHQMLSLFVDGFNNGISLYDMLEHKLDKGLLELEFHDMKELKVGDMIAFPCNDDYMKGEYVFDMIYKDYGLIEIEEINEVDYEGPVYDLEIDTPHDYTVSNLGIAHNGGGKRKGAISLYLQPWHPDISEFLEIRFNTGPEEARARDIFPALWIPDLFFKRLQQPNAKWSLFCPGKYPELITLYGDEFEKRYTELETQKCYEKQIPLEDLWKKILKSLEETGLPYMMSKDNVNNKSNHKNIGPITGSNLCTEIVQYHDAKSTAVCNLASICLPQYVKEDGRFDFEELGRIVEIVVHNMNNIIDKNYYPEYEIDCFDDDEYDGQTKPKKVIGRNNNLKYRPIGIGIQGLADVFAKMKLPWESQDARVLNQVIFETIYYHALKKSYNISRFDYGPYSKFQGSPVSQGILQYDMWNITPYTQTHSLNTTINIPKFNWNMLKSEIKQYGIRNSLMIAPMPTASTSQIMGNTEAFEPLTSNLYIRKVGAGDFPIVNNHLYRDLKELGMWKKEIIDDIIMNNGSIQKINEIPDTIKKLYKTVWELPQKIIVDFAADRGAFIDQTQSLNIFMERPTVSKLSSLYMYGWKRGLKTLSYYLRTQPAVGAVKFTVMNENINKVEKEQKEQNEDTVYKINKYTGQKFICTEDVCTACSS</sequence>
<dbReference type="InterPro" id="IPR008926">
    <property type="entry name" value="RNR_R1-su_N"/>
</dbReference>
<comment type="similarity">
    <text evidence="1">Belongs to the ribonucleoside diphosphate reductase large chain family.</text>
</comment>
<evidence type="ECO:0000313" key="9">
    <source>
        <dbReference type="EMBL" id="QHT88022.1"/>
    </source>
</evidence>
<dbReference type="EC" id="1.17.4.1" evidence="2"/>
<evidence type="ECO:0000256" key="4">
    <source>
        <dbReference type="ARBA" id="ARBA00022741"/>
    </source>
</evidence>